<organism evidence="2 3">
    <name type="scientific">Janibacter terrae</name>
    <dbReference type="NCBI Taxonomy" id="103817"/>
    <lineage>
        <taxon>Bacteria</taxon>
        <taxon>Bacillati</taxon>
        <taxon>Actinomycetota</taxon>
        <taxon>Actinomycetes</taxon>
        <taxon>Micrococcales</taxon>
        <taxon>Intrasporangiaceae</taxon>
        <taxon>Janibacter</taxon>
    </lineage>
</organism>
<sequence>MSEVSGGAGDRAGDRVLAREVLRTRRRASRAPSPLQVVQDWYVGLFIAATLLTMLFAATGPAILRPDCDTAVCLGPGGHDLVAVGAAALAVLAAWAGLRAVGPVSADPGQATWLLSTPADRGLLLRGTVLRVLLVAAVAGASWGVLVGFALAGGSGSAAPPVVPVLGCAAVGLLVCLVLGPLALRRQGGSWRPGPASRSVPDVELARAGQVVQAVTAATLMLDGVALEVLAARRRLARRGTRPSRPGAGGALSGVLVHELHALSRRSRQLVTALLGCVGALVAGLLLGRLAGAVLAALAVFAVARTAAGGLSTWLTTPGLRRALPAHPAAVTAVLAGPPFVAALMGSLVAVGALGLPWWAPPAIALAALAGAMRACDPPPGLGVALSTPGGALHVGLVQRLVLGTDLALAGTALVLIGDATDAGPITLAVCAALLAWQVLRPRD</sequence>
<feature type="transmembrane region" description="Helical" evidence="1">
    <location>
        <begin position="293"/>
        <end position="317"/>
    </location>
</feature>
<feature type="transmembrane region" description="Helical" evidence="1">
    <location>
        <begin position="129"/>
        <end position="151"/>
    </location>
</feature>
<evidence type="ECO:0000313" key="2">
    <source>
        <dbReference type="EMBL" id="WWF04062.1"/>
    </source>
</evidence>
<feature type="transmembrane region" description="Helical" evidence="1">
    <location>
        <begin position="41"/>
        <end position="60"/>
    </location>
</feature>
<evidence type="ECO:0000313" key="3">
    <source>
        <dbReference type="Proteomes" id="UP001381003"/>
    </source>
</evidence>
<dbReference type="Pfam" id="PF19814">
    <property type="entry name" value="DUF6297"/>
    <property type="match status" value="1"/>
</dbReference>
<evidence type="ECO:0000256" key="1">
    <source>
        <dbReference type="SAM" id="Phobius"/>
    </source>
</evidence>
<keyword evidence="3" id="KW-1185">Reference proteome</keyword>
<keyword evidence="1" id="KW-1133">Transmembrane helix</keyword>
<dbReference type="EMBL" id="CP104874">
    <property type="protein sequence ID" value="WWF04062.1"/>
    <property type="molecule type" value="Genomic_DNA"/>
</dbReference>
<dbReference type="InterPro" id="IPR046264">
    <property type="entry name" value="DUF6297"/>
</dbReference>
<accession>A0ABZ2F9U1</accession>
<dbReference type="RefSeq" id="WP_338537583.1">
    <property type="nucleotide sequence ID" value="NZ_CP104874.1"/>
</dbReference>
<name>A0ABZ2F9U1_9MICO</name>
<dbReference type="Proteomes" id="UP001381003">
    <property type="component" value="Chromosome"/>
</dbReference>
<protein>
    <submittedName>
        <fullName evidence="2">DUF6297 family protein</fullName>
    </submittedName>
</protein>
<reference evidence="2 3" key="1">
    <citation type="submission" date="2022-09" db="EMBL/GenBank/DDBJ databases">
        <title>Complete genome sequence of Janibacter terrae strain COS04-44, PCL-degrading bacteria isolated from oil spilled coast.</title>
        <authorList>
            <person name="Park H."/>
            <person name="Kim J.Y."/>
            <person name="An S.H."/>
            <person name="Lee C.M."/>
            <person name="Weon H.-Y."/>
        </authorList>
    </citation>
    <scope>NUCLEOTIDE SEQUENCE [LARGE SCALE GENOMIC DNA]</scope>
    <source>
        <strain evidence="2 3">COS04-44</strain>
    </source>
</reference>
<gene>
    <name evidence="2" type="ORF">N5P18_10150</name>
</gene>
<feature type="transmembrane region" description="Helical" evidence="1">
    <location>
        <begin position="423"/>
        <end position="440"/>
    </location>
</feature>
<feature type="transmembrane region" description="Helical" evidence="1">
    <location>
        <begin position="329"/>
        <end position="352"/>
    </location>
</feature>
<keyword evidence="1" id="KW-0812">Transmembrane</keyword>
<feature type="transmembrane region" description="Helical" evidence="1">
    <location>
        <begin position="163"/>
        <end position="184"/>
    </location>
</feature>
<proteinExistence type="predicted"/>
<keyword evidence="1" id="KW-0472">Membrane</keyword>
<feature type="transmembrane region" description="Helical" evidence="1">
    <location>
        <begin position="270"/>
        <end position="287"/>
    </location>
</feature>